<feature type="non-terminal residue" evidence="1">
    <location>
        <position position="1"/>
    </location>
</feature>
<protein>
    <submittedName>
        <fullName evidence="1">Uncharacterized protein</fullName>
    </submittedName>
</protein>
<comment type="caution">
    <text evidence="1">The sequence shown here is derived from an EMBL/GenBank/DDBJ whole genome shotgun (WGS) entry which is preliminary data.</text>
</comment>
<gene>
    <name evidence="1" type="ORF">BpHYR1_040786</name>
</gene>
<sequence length="70" mass="8441">FSRKKAPDSYQCRLTLNYIRVIHFFELSHVLLMKSKNFKKKIIFNDFRISPKPNFILINTNPRKKSVLTR</sequence>
<keyword evidence="2" id="KW-1185">Reference proteome</keyword>
<organism evidence="1 2">
    <name type="scientific">Brachionus plicatilis</name>
    <name type="common">Marine rotifer</name>
    <name type="synonym">Brachionus muelleri</name>
    <dbReference type="NCBI Taxonomy" id="10195"/>
    <lineage>
        <taxon>Eukaryota</taxon>
        <taxon>Metazoa</taxon>
        <taxon>Spiralia</taxon>
        <taxon>Gnathifera</taxon>
        <taxon>Rotifera</taxon>
        <taxon>Eurotatoria</taxon>
        <taxon>Monogononta</taxon>
        <taxon>Pseudotrocha</taxon>
        <taxon>Ploima</taxon>
        <taxon>Brachionidae</taxon>
        <taxon>Brachionus</taxon>
    </lineage>
</organism>
<evidence type="ECO:0000313" key="1">
    <source>
        <dbReference type="EMBL" id="RNA06281.1"/>
    </source>
</evidence>
<dbReference type="EMBL" id="REGN01007443">
    <property type="protein sequence ID" value="RNA06281.1"/>
    <property type="molecule type" value="Genomic_DNA"/>
</dbReference>
<accession>A0A3M7Q5K1</accession>
<evidence type="ECO:0000313" key="2">
    <source>
        <dbReference type="Proteomes" id="UP000276133"/>
    </source>
</evidence>
<dbReference type="AlphaFoldDB" id="A0A3M7Q5K1"/>
<proteinExistence type="predicted"/>
<dbReference type="Proteomes" id="UP000276133">
    <property type="component" value="Unassembled WGS sequence"/>
</dbReference>
<name>A0A3M7Q5K1_BRAPC</name>
<reference evidence="1 2" key="1">
    <citation type="journal article" date="2018" name="Sci. Rep.">
        <title>Genomic signatures of local adaptation to the degree of environmental predictability in rotifers.</title>
        <authorList>
            <person name="Franch-Gras L."/>
            <person name="Hahn C."/>
            <person name="Garcia-Roger E.M."/>
            <person name="Carmona M.J."/>
            <person name="Serra M."/>
            <person name="Gomez A."/>
        </authorList>
    </citation>
    <scope>NUCLEOTIDE SEQUENCE [LARGE SCALE GENOMIC DNA]</scope>
    <source>
        <strain evidence="1">HYR1</strain>
    </source>
</reference>